<keyword evidence="1" id="KW-0472">Membrane</keyword>
<organism evidence="3 4">
    <name type="scientific">Leifsonia aquatica</name>
    <name type="common">Corynebacterium aquaticum</name>
    <dbReference type="NCBI Taxonomy" id="144185"/>
    <lineage>
        <taxon>Bacteria</taxon>
        <taxon>Bacillati</taxon>
        <taxon>Actinomycetota</taxon>
        <taxon>Actinomycetes</taxon>
        <taxon>Micrococcales</taxon>
        <taxon>Microbacteriaceae</taxon>
        <taxon>Leifsonia</taxon>
    </lineage>
</organism>
<keyword evidence="1" id="KW-1133">Transmembrane helix</keyword>
<feature type="domain" description="Low molecular weight protein antigen 6 PH" evidence="2">
    <location>
        <begin position="63"/>
        <end position="146"/>
    </location>
</feature>
<dbReference type="RefSeq" id="WP_179701840.1">
    <property type="nucleotide sequence ID" value="NZ_JACHVP010000001.1"/>
</dbReference>
<gene>
    <name evidence="3" type="ORF">FHX33_001640</name>
</gene>
<name>A0A7W4YI45_LEIAQ</name>
<keyword evidence="1" id="KW-0812">Transmembrane</keyword>
<accession>A0A7W4YI45</accession>
<proteinExistence type="predicted"/>
<dbReference type="EMBL" id="JACHVP010000001">
    <property type="protein sequence ID" value="MBB2966908.1"/>
    <property type="molecule type" value="Genomic_DNA"/>
</dbReference>
<evidence type="ECO:0000313" key="3">
    <source>
        <dbReference type="EMBL" id="MBB2966908.1"/>
    </source>
</evidence>
<evidence type="ECO:0000259" key="2">
    <source>
        <dbReference type="Pfam" id="PF10756"/>
    </source>
</evidence>
<dbReference type="Pfam" id="PF10756">
    <property type="entry name" value="bPH_6"/>
    <property type="match status" value="1"/>
</dbReference>
<evidence type="ECO:0000256" key="1">
    <source>
        <dbReference type="SAM" id="Phobius"/>
    </source>
</evidence>
<protein>
    <recommendedName>
        <fullName evidence="2">Low molecular weight protein antigen 6 PH domain-containing protein</fullName>
    </recommendedName>
</protein>
<feature type="transmembrane region" description="Helical" evidence="1">
    <location>
        <begin position="20"/>
        <end position="37"/>
    </location>
</feature>
<reference evidence="3 4" key="1">
    <citation type="submission" date="2020-08" db="EMBL/GenBank/DDBJ databases">
        <title>Sequencing the genomes of 1000 actinobacteria strains.</title>
        <authorList>
            <person name="Klenk H.-P."/>
        </authorList>
    </citation>
    <scope>NUCLEOTIDE SEQUENCE [LARGE SCALE GENOMIC DNA]</scope>
    <source>
        <strain evidence="3 4">DSM 20146</strain>
    </source>
</reference>
<feature type="transmembrane region" description="Helical" evidence="1">
    <location>
        <begin position="44"/>
        <end position="62"/>
    </location>
</feature>
<evidence type="ECO:0000313" key="4">
    <source>
        <dbReference type="Proteomes" id="UP000538196"/>
    </source>
</evidence>
<feature type="transmembrane region" description="Helical" evidence="1">
    <location>
        <begin position="186"/>
        <end position="207"/>
    </location>
</feature>
<keyword evidence="4" id="KW-1185">Reference proteome</keyword>
<dbReference type="AlphaFoldDB" id="A0A7W4YI45"/>
<dbReference type="Proteomes" id="UP000538196">
    <property type="component" value="Unassembled WGS sequence"/>
</dbReference>
<sequence length="208" mass="22559">MPYVPSPDREVFVSRFNRVLAVLIWAAAAVLTVGLLLSVHDARLLYIVPGALFALIGWAMLWRPLFVVDREGLTVVNVTRTVRIPWEALIHVDTKYALTLYTPGKKIPVWSAPAPGTSRTLRATREETRGRVGKPSVEASVRRPGDLLSTESGAAAEVVRRRWAEQQASGAIEPGRADETPVTSRWHVATLVGVVLLAAGAVAALLLA</sequence>
<dbReference type="InterPro" id="IPR019692">
    <property type="entry name" value="CFP-6_PH"/>
</dbReference>
<comment type="caution">
    <text evidence="3">The sequence shown here is derived from an EMBL/GenBank/DDBJ whole genome shotgun (WGS) entry which is preliminary data.</text>
</comment>